<organism evidence="14 15">
    <name type="scientific">Scleropages formosus</name>
    <name type="common">Asian bonytongue</name>
    <name type="synonym">Osteoglossum formosum</name>
    <dbReference type="NCBI Taxonomy" id="113540"/>
    <lineage>
        <taxon>Eukaryota</taxon>
        <taxon>Metazoa</taxon>
        <taxon>Chordata</taxon>
        <taxon>Craniata</taxon>
        <taxon>Vertebrata</taxon>
        <taxon>Euteleostomi</taxon>
        <taxon>Actinopterygii</taxon>
        <taxon>Neopterygii</taxon>
        <taxon>Teleostei</taxon>
        <taxon>Osteoglossocephala</taxon>
        <taxon>Osteoglossomorpha</taxon>
        <taxon>Osteoglossiformes</taxon>
        <taxon>Osteoglossidae</taxon>
        <taxon>Scleropages</taxon>
    </lineage>
</organism>
<dbReference type="InterPro" id="IPR009003">
    <property type="entry name" value="Peptidase_S1_PA"/>
</dbReference>
<evidence type="ECO:0000259" key="13">
    <source>
        <dbReference type="PROSITE" id="PS50240"/>
    </source>
</evidence>
<keyword evidence="9" id="KW-1015">Disulfide bond</keyword>
<dbReference type="InterPro" id="IPR050850">
    <property type="entry name" value="Peptidase_S1_Elastase_sf"/>
</dbReference>
<evidence type="ECO:0000256" key="3">
    <source>
        <dbReference type="ARBA" id="ARBA00022525"/>
    </source>
</evidence>
<sequence>MEALQDKVVGGSEAQPHAWPWQVSLQYRFLYFWYFHACGGSLVRRGWVMTAAHCVDTTKTWRVVLGDHNIYVSEGTEQAIAVSNFYVHPNWNPNSLANGYDIALLRLSFDATLNSYVQLASLPPFGQILPNNNPCYVTGWGYTQSGGQLSASLKQAYLPLVDYSTCSRSDWWGSTVKTTMVCAGGGSDSACQGDSGGPLNCQVNGRYYVHGVTSFVSGLGCNTLRKPTVFTRVSAYTTWMEGVSTCRLLLANHRESLFARTNENCLSQNKCSFRIVAVGGTVFLVSLYQAEGLWCDSPSSPTTLIKVLTLNGRGTQLQVICYRKLNDLKLLL</sequence>
<evidence type="ECO:0000256" key="4">
    <source>
        <dbReference type="ARBA" id="ARBA00022670"/>
    </source>
</evidence>
<dbReference type="InterPro" id="IPR033116">
    <property type="entry name" value="TRYPSIN_SER"/>
</dbReference>
<proteinExistence type="predicted"/>
<comment type="cofactor">
    <cofactor evidence="1">
        <name>Ca(2+)</name>
        <dbReference type="ChEBI" id="CHEBI:29108"/>
    </cofactor>
</comment>
<evidence type="ECO:0000256" key="8">
    <source>
        <dbReference type="ARBA" id="ARBA00022837"/>
    </source>
</evidence>
<dbReference type="PROSITE" id="PS50240">
    <property type="entry name" value="TRYPSIN_DOM"/>
    <property type="match status" value="1"/>
</dbReference>
<comment type="catalytic activity">
    <reaction evidence="10">
        <text>Hydrolysis of proteins, including elastin. Preferential cleavage: Ala-|-Xaa.</text>
        <dbReference type="EC" id="3.4.21.36"/>
    </reaction>
</comment>
<accession>A0A8D0CDE1</accession>
<dbReference type="PROSITE" id="PS00134">
    <property type="entry name" value="TRYPSIN_HIS"/>
    <property type="match status" value="1"/>
</dbReference>
<reference evidence="14" key="2">
    <citation type="submission" date="2025-08" db="UniProtKB">
        <authorList>
            <consortium name="Ensembl"/>
        </authorList>
    </citation>
    <scope>IDENTIFICATION</scope>
</reference>
<evidence type="ECO:0000256" key="11">
    <source>
        <dbReference type="ARBA" id="ARBA00039015"/>
    </source>
</evidence>
<evidence type="ECO:0000313" key="14">
    <source>
        <dbReference type="Ensembl" id="ENSSFOP00015065277.1"/>
    </source>
</evidence>
<keyword evidence="8" id="KW-0106">Calcium</keyword>
<keyword evidence="4 12" id="KW-0645">Protease</keyword>
<dbReference type="FunFam" id="2.40.10.10:FF:000280">
    <property type="match status" value="1"/>
</dbReference>
<evidence type="ECO:0000256" key="2">
    <source>
        <dbReference type="ARBA" id="ARBA00004613"/>
    </source>
</evidence>
<dbReference type="GO" id="GO:0006508">
    <property type="term" value="P:proteolysis"/>
    <property type="evidence" value="ECO:0007669"/>
    <property type="project" value="UniProtKB-KW"/>
</dbReference>
<dbReference type="CDD" id="cd00190">
    <property type="entry name" value="Tryp_SPc"/>
    <property type="match status" value="1"/>
</dbReference>
<dbReference type="Pfam" id="PF00089">
    <property type="entry name" value="Trypsin"/>
    <property type="match status" value="1"/>
</dbReference>
<dbReference type="PANTHER" id="PTHR24257:SF0">
    <property type="entry name" value="CHYMOTRYPSIN-LIKE ELASTASE FAMILY MEMBER 1"/>
    <property type="match status" value="1"/>
</dbReference>
<dbReference type="PROSITE" id="PS00135">
    <property type="entry name" value="TRYPSIN_SER"/>
    <property type="match status" value="1"/>
</dbReference>
<keyword evidence="15" id="KW-1185">Reference proteome</keyword>
<dbReference type="EC" id="3.4.21.36" evidence="11"/>
<keyword evidence="3" id="KW-0964">Secreted</keyword>
<reference evidence="14" key="3">
    <citation type="submission" date="2025-09" db="UniProtKB">
        <authorList>
            <consortium name="Ensembl"/>
        </authorList>
    </citation>
    <scope>IDENTIFICATION</scope>
</reference>
<evidence type="ECO:0000256" key="7">
    <source>
        <dbReference type="ARBA" id="ARBA00022825"/>
    </source>
</evidence>
<dbReference type="Proteomes" id="UP000694397">
    <property type="component" value="Chromosome 22"/>
</dbReference>
<dbReference type="FunFam" id="2.40.10.10:FF:000122">
    <property type="entry name" value="Chymotrypsin-like elastase family member 1"/>
    <property type="match status" value="1"/>
</dbReference>
<dbReference type="GO" id="GO:0005615">
    <property type="term" value="C:extracellular space"/>
    <property type="evidence" value="ECO:0007669"/>
    <property type="project" value="TreeGrafter"/>
</dbReference>
<dbReference type="OrthoDB" id="10061449at2759"/>
<evidence type="ECO:0000256" key="6">
    <source>
        <dbReference type="ARBA" id="ARBA00022801"/>
    </source>
</evidence>
<dbReference type="AlphaFoldDB" id="A0A8D0CDE1"/>
<name>A0A8D0CDE1_SCLFO</name>
<dbReference type="InterPro" id="IPR043504">
    <property type="entry name" value="Peptidase_S1_PA_chymotrypsin"/>
</dbReference>
<keyword evidence="6 12" id="KW-0378">Hydrolase</keyword>
<evidence type="ECO:0000256" key="12">
    <source>
        <dbReference type="RuleBase" id="RU363034"/>
    </source>
</evidence>
<evidence type="ECO:0000256" key="10">
    <source>
        <dbReference type="ARBA" id="ARBA00036864"/>
    </source>
</evidence>
<keyword evidence="7 12" id="KW-0720">Serine protease</keyword>
<evidence type="ECO:0000256" key="9">
    <source>
        <dbReference type="ARBA" id="ARBA00023157"/>
    </source>
</evidence>
<dbReference type="GO" id="GO:0004252">
    <property type="term" value="F:serine-type endopeptidase activity"/>
    <property type="evidence" value="ECO:0007669"/>
    <property type="project" value="UniProtKB-EC"/>
</dbReference>
<dbReference type="InterPro" id="IPR001314">
    <property type="entry name" value="Peptidase_S1A"/>
</dbReference>
<protein>
    <recommendedName>
        <fullName evidence="11">pancreatic elastase</fullName>
        <ecNumber evidence="11">3.4.21.36</ecNumber>
    </recommendedName>
</protein>
<dbReference type="InterPro" id="IPR018114">
    <property type="entry name" value="TRYPSIN_HIS"/>
</dbReference>
<dbReference type="SMART" id="SM00020">
    <property type="entry name" value="Tryp_SPc"/>
    <property type="match status" value="1"/>
</dbReference>
<dbReference type="GO" id="GO:0046872">
    <property type="term" value="F:metal ion binding"/>
    <property type="evidence" value="ECO:0007669"/>
    <property type="project" value="UniProtKB-KW"/>
</dbReference>
<comment type="subcellular location">
    <subcellularLocation>
        <location evidence="2">Secreted</location>
    </subcellularLocation>
</comment>
<evidence type="ECO:0000313" key="15">
    <source>
        <dbReference type="Proteomes" id="UP000694397"/>
    </source>
</evidence>
<dbReference type="GeneTree" id="ENSGT01030000234528"/>
<keyword evidence="5" id="KW-0479">Metal-binding</keyword>
<gene>
    <name evidence="14" type="primary">LOC114909341</name>
</gene>
<evidence type="ECO:0000256" key="5">
    <source>
        <dbReference type="ARBA" id="ARBA00022723"/>
    </source>
</evidence>
<feature type="domain" description="Peptidase S1" evidence="13">
    <location>
        <begin position="8"/>
        <end position="245"/>
    </location>
</feature>
<dbReference type="SUPFAM" id="SSF50494">
    <property type="entry name" value="Trypsin-like serine proteases"/>
    <property type="match status" value="1"/>
</dbReference>
<dbReference type="PANTHER" id="PTHR24257">
    <property type="entry name" value="CHYMOTRYPSIN-LIKE ELASTASE FAMILY MEMBER"/>
    <property type="match status" value="1"/>
</dbReference>
<evidence type="ECO:0000256" key="1">
    <source>
        <dbReference type="ARBA" id="ARBA00001913"/>
    </source>
</evidence>
<dbReference type="Ensembl" id="ENSSFOT00015049106.1">
    <property type="protein sequence ID" value="ENSSFOP00015065277.1"/>
    <property type="gene ID" value="ENSSFOG00015025574.1"/>
</dbReference>
<dbReference type="InterPro" id="IPR001254">
    <property type="entry name" value="Trypsin_dom"/>
</dbReference>
<dbReference type="Gene3D" id="2.40.10.10">
    <property type="entry name" value="Trypsin-like serine proteases"/>
    <property type="match status" value="2"/>
</dbReference>
<reference evidence="14 15" key="1">
    <citation type="submission" date="2019-04" db="EMBL/GenBank/DDBJ databases">
        <authorList>
            <consortium name="Wellcome Sanger Institute Data Sharing"/>
        </authorList>
    </citation>
    <scope>NUCLEOTIDE SEQUENCE [LARGE SCALE GENOMIC DNA]</scope>
</reference>
<dbReference type="PRINTS" id="PR00722">
    <property type="entry name" value="CHYMOTRYPSIN"/>
</dbReference>